<protein>
    <submittedName>
        <fullName evidence="1">Uncharacterized protein</fullName>
    </submittedName>
</protein>
<proteinExistence type="predicted"/>
<reference evidence="1" key="1">
    <citation type="submission" date="2020-05" db="EMBL/GenBank/DDBJ databases">
        <title>Large-scale comparative analyses of tick genomes elucidate their genetic diversity and vector capacities.</title>
        <authorList>
            <person name="Jia N."/>
            <person name="Wang J."/>
            <person name="Shi W."/>
            <person name="Du L."/>
            <person name="Sun Y."/>
            <person name="Zhan W."/>
            <person name="Jiang J."/>
            <person name="Wang Q."/>
            <person name="Zhang B."/>
            <person name="Ji P."/>
            <person name="Sakyi L.B."/>
            <person name="Cui X."/>
            <person name="Yuan T."/>
            <person name="Jiang B."/>
            <person name="Yang W."/>
            <person name="Lam T.T.-Y."/>
            <person name="Chang Q."/>
            <person name="Ding S."/>
            <person name="Wang X."/>
            <person name="Zhu J."/>
            <person name="Ruan X."/>
            <person name="Zhao L."/>
            <person name="Wei J."/>
            <person name="Que T."/>
            <person name="Du C."/>
            <person name="Cheng J."/>
            <person name="Dai P."/>
            <person name="Han X."/>
            <person name="Huang E."/>
            <person name="Gao Y."/>
            <person name="Liu J."/>
            <person name="Shao H."/>
            <person name="Ye R."/>
            <person name="Li L."/>
            <person name="Wei W."/>
            <person name="Wang X."/>
            <person name="Wang C."/>
            <person name="Yang T."/>
            <person name="Huo Q."/>
            <person name="Li W."/>
            <person name="Guo W."/>
            <person name="Chen H."/>
            <person name="Zhou L."/>
            <person name="Ni X."/>
            <person name="Tian J."/>
            <person name="Zhou Y."/>
            <person name="Sheng Y."/>
            <person name="Liu T."/>
            <person name="Pan Y."/>
            <person name="Xia L."/>
            <person name="Li J."/>
            <person name="Zhao F."/>
            <person name="Cao W."/>
        </authorList>
    </citation>
    <scope>NUCLEOTIDE SEQUENCE</scope>
    <source>
        <strain evidence="1">Dsil-2018</strain>
    </source>
</reference>
<organism evidence="1 2">
    <name type="scientific">Dermacentor silvarum</name>
    <name type="common">Tick</name>
    <dbReference type="NCBI Taxonomy" id="543639"/>
    <lineage>
        <taxon>Eukaryota</taxon>
        <taxon>Metazoa</taxon>
        <taxon>Ecdysozoa</taxon>
        <taxon>Arthropoda</taxon>
        <taxon>Chelicerata</taxon>
        <taxon>Arachnida</taxon>
        <taxon>Acari</taxon>
        <taxon>Parasitiformes</taxon>
        <taxon>Ixodida</taxon>
        <taxon>Ixodoidea</taxon>
        <taxon>Ixodidae</taxon>
        <taxon>Rhipicephalinae</taxon>
        <taxon>Dermacentor</taxon>
    </lineage>
</organism>
<evidence type="ECO:0000313" key="2">
    <source>
        <dbReference type="Proteomes" id="UP000821865"/>
    </source>
</evidence>
<keyword evidence="2" id="KW-1185">Reference proteome</keyword>
<dbReference type="EMBL" id="CM023472">
    <property type="protein sequence ID" value="KAH7960352.1"/>
    <property type="molecule type" value="Genomic_DNA"/>
</dbReference>
<gene>
    <name evidence="1" type="ORF">HPB49_018864</name>
</gene>
<evidence type="ECO:0000313" key="1">
    <source>
        <dbReference type="EMBL" id="KAH7960352.1"/>
    </source>
</evidence>
<dbReference type="Proteomes" id="UP000821865">
    <property type="component" value="Chromosome 3"/>
</dbReference>
<comment type="caution">
    <text evidence="1">The sequence shown here is derived from an EMBL/GenBank/DDBJ whole genome shotgun (WGS) entry which is preliminary data.</text>
</comment>
<sequence length="183" mass="20222">MDVVQVEGEEISPTEIRKDKGWLDARAKCKKKQTPIGDADPAAQAADTLAKEETYIRRAARTARTLSMAGKKPNLLADNIKIILRPKDGFSTATHRAARIGDSIRNAAGLSQEETRGDIFRANERQNIIVVSTSSEERARRYCEICKPRKGDKHYDASAYAAAPENTTKSIIRGIPDEDPLKT</sequence>
<accession>A0ACB8D7F2</accession>
<name>A0ACB8D7F2_DERSI</name>